<reference evidence="3 4" key="1">
    <citation type="submission" date="2019-05" db="EMBL/GenBank/DDBJ databases">
        <title>Emergence of the Ug99 lineage of the wheat stem rust pathogen through somatic hybridization.</title>
        <authorList>
            <person name="Li F."/>
            <person name="Upadhyaya N.M."/>
            <person name="Sperschneider J."/>
            <person name="Matny O."/>
            <person name="Nguyen-Phuc H."/>
            <person name="Mago R."/>
            <person name="Raley C."/>
            <person name="Miller M.E."/>
            <person name="Silverstein K.A.T."/>
            <person name="Henningsen E."/>
            <person name="Hirsch C.D."/>
            <person name="Visser B."/>
            <person name="Pretorius Z.A."/>
            <person name="Steffenson B.J."/>
            <person name="Schwessinger B."/>
            <person name="Dodds P.N."/>
            <person name="Figueroa M."/>
        </authorList>
    </citation>
    <scope>NUCLEOTIDE SEQUENCE [LARGE SCALE GENOMIC DNA]</scope>
    <source>
        <strain evidence="1">21-0</strain>
        <strain evidence="2 4">Ug99</strain>
    </source>
</reference>
<accession>A0A5B0P0Z9</accession>
<proteinExistence type="predicted"/>
<dbReference type="AlphaFoldDB" id="A0A5B0P0Z9"/>
<comment type="caution">
    <text evidence="1">The sequence shown here is derived from an EMBL/GenBank/DDBJ whole genome shotgun (WGS) entry which is preliminary data.</text>
</comment>
<evidence type="ECO:0000313" key="1">
    <source>
        <dbReference type="EMBL" id="KAA1095247.1"/>
    </source>
</evidence>
<protein>
    <submittedName>
        <fullName evidence="1">Uncharacterized protein</fullName>
    </submittedName>
</protein>
<name>A0A5B0P0Z9_PUCGR</name>
<evidence type="ECO:0000313" key="4">
    <source>
        <dbReference type="Proteomes" id="UP000325313"/>
    </source>
</evidence>
<dbReference type="Proteomes" id="UP000324748">
    <property type="component" value="Unassembled WGS sequence"/>
</dbReference>
<evidence type="ECO:0000313" key="3">
    <source>
        <dbReference type="Proteomes" id="UP000324748"/>
    </source>
</evidence>
<organism evidence="1 3">
    <name type="scientific">Puccinia graminis f. sp. tritici</name>
    <dbReference type="NCBI Taxonomy" id="56615"/>
    <lineage>
        <taxon>Eukaryota</taxon>
        <taxon>Fungi</taxon>
        <taxon>Dikarya</taxon>
        <taxon>Basidiomycota</taxon>
        <taxon>Pucciniomycotina</taxon>
        <taxon>Pucciniomycetes</taxon>
        <taxon>Pucciniales</taxon>
        <taxon>Pucciniaceae</taxon>
        <taxon>Puccinia</taxon>
    </lineage>
</organism>
<dbReference type="EMBL" id="VDEP01000238">
    <property type="protein sequence ID" value="KAA1121514.1"/>
    <property type="molecule type" value="Genomic_DNA"/>
</dbReference>
<sequence length="231" mass="26335">MAAELWQLGEITGQLKDQVIDLNGQAINAFSSIVHEFSRVGQVVEWVYSGRKIYTLKSIENNLDIAFSNFDWELKKLITTIETCIPTASRASSLGLQISERIYKEHYKLESIKESQSFWKRLTDEASQAGQQLRKDLRLTSKSIKTAKVLRMGLEEVRSDLVSYRNHVSHFKAKILGWHMADHGLAAEDELITMRETIERLQVTISSVKLSFKEPSQDSELFGLNDVTKSL</sequence>
<dbReference type="OrthoDB" id="2526823at2759"/>
<evidence type="ECO:0000313" key="2">
    <source>
        <dbReference type="EMBL" id="KAA1121514.1"/>
    </source>
</evidence>
<gene>
    <name evidence="1" type="ORF">PGT21_036816</name>
    <name evidence="2" type="ORF">PGTUg99_030298</name>
</gene>
<keyword evidence="3" id="KW-1185">Reference proteome</keyword>
<dbReference type="EMBL" id="VSWC01000079">
    <property type="protein sequence ID" value="KAA1095247.1"/>
    <property type="molecule type" value="Genomic_DNA"/>
</dbReference>
<dbReference type="Proteomes" id="UP000325313">
    <property type="component" value="Unassembled WGS sequence"/>
</dbReference>